<protein>
    <recommendedName>
        <fullName evidence="6">Protein CLP1 homolog</fullName>
    </recommendedName>
</protein>
<evidence type="ECO:0000256" key="6">
    <source>
        <dbReference type="HAMAP-Rule" id="MF_03035"/>
    </source>
</evidence>
<dbReference type="Gene3D" id="2.60.120.1030">
    <property type="entry name" value="Clp1, DNA binding domain"/>
    <property type="match status" value="1"/>
</dbReference>
<dbReference type="FunFam" id="3.40.50.300:FF:000454">
    <property type="entry name" value="Protein CLP1 homolog"/>
    <property type="match status" value="1"/>
</dbReference>
<dbReference type="Pfam" id="PF16573">
    <property type="entry name" value="CLP1_N"/>
    <property type="match status" value="1"/>
</dbReference>
<proteinExistence type="inferred from homology"/>
<dbReference type="GO" id="GO:0005849">
    <property type="term" value="C:mRNA cleavage factor complex"/>
    <property type="evidence" value="ECO:0007669"/>
    <property type="project" value="InterPro"/>
</dbReference>
<keyword evidence="4 6" id="KW-0067">ATP-binding</keyword>
<evidence type="ECO:0000259" key="7">
    <source>
        <dbReference type="Pfam" id="PF06807"/>
    </source>
</evidence>
<dbReference type="PANTHER" id="PTHR12755:SF6">
    <property type="entry name" value="POLYRIBONUCLEOTIDE 5'-HYDROXYL-KINASE CLP1"/>
    <property type="match status" value="1"/>
</dbReference>
<dbReference type="InterPro" id="IPR010655">
    <property type="entry name" value="Clp1_C"/>
</dbReference>
<comment type="subcellular location">
    <subcellularLocation>
        <location evidence="1 6">Nucleus</location>
    </subcellularLocation>
</comment>
<feature type="domain" description="Clp1 C-terminal" evidence="7">
    <location>
        <begin position="307"/>
        <end position="417"/>
    </location>
</feature>
<dbReference type="GO" id="GO:0007420">
    <property type="term" value="P:brain development"/>
    <property type="evidence" value="ECO:0007669"/>
    <property type="project" value="UniProtKB-ARBA"/>
</dbReference>
<evidence type="ECO:0000259" key="9">
    <source>
        <dbReference type="Pfam" id="PF16575"/>
    </source>
</evidence>
<evidence type="ECO:0000256" key="4">
    <source>
        <dbReference type="ARBA" id="ARBA00022840"/>
    </source>
</evidence>
<dbReference type="HAMAP" id="MF_03035">
    <property type="entry name" value="Clp1"/>
    <property type="match status" value="1"/>
</dbReference>
<dbReference type="AlphaFoldDB" id="A0A9Q0S0X2"/>
<evidence type="ECO:0000256" key="3">
    <source>
        <dbReference type="ARBA" id="ARBA00022741"/>
    </source>
</evidence>
<dbReference type="GO" id="GO:0005524">
    <property type="term" value="F:ATP binding"/>
    <property type="evidence" value="ECO:0007669"/>
    <property type="project" value="UniProtKB-UniRule"/>
</dbReference>
<comment type="caution">
    <text evidence="10">The sequence shown here is derived from an EMBL/GenBank/DDBJ whole genome shotgun (WGS) entry which is preliminary data.</text>
</comment>
<feature type="binding site" evidence="6">
    <location>
        <begin position="119"/>
        <end position="124"/>
    </location>
    <ligand>
        <name>ATP</name>
        <dbReference type="ChEBI" id="CHEBI:30616"/>
    </ligand>
</feature>
<dbReference type="Gene3D" id="3.40.50.300">
    <property type="entry name" value="P-loop containing nucleotide triphosphate hydrolases"/>
    <property type="match status" value="1"/>
</dbReference>
<keyword evidence="5 6" id="KW-0539">Nucleus</keyword>
<dbReference type="InterPro" id="IPR027417">
    <property type="entry name" value="P-loop_NTPase"/>
</dbReference>
<dbReference type="GO" id="GO:0006388">
    <property type="term" value="P:tRNA splicing, via endonucleolytic cleavage and ligation"/>
    <property type="evidence" value="ECO:0007669"/>
    <property type="project" value="TreeGrafter"/>
</dbReference>
<dbReference type="InterPro" id="IPR028606">
    <property type="entry name" value="Clp1"/>
</dbReference>
<dbReference type="Proteomes" id="UP001151699">
    <property type="component" value="Chromosome B"/>
</dbReference>
<dbReference type="PANTHER" id="PTHR12755">
    <property type="entry name" value="CLEAVAGE/POLYADENYLATION FACTOR IA SUBUNIT CLP1P"/>
    <property type="match status" value="1"/>
</dbReference>
<keyword evidence="3 6" id="KW-0547">Nucleotide-binding</keyword>
<dbReference type="Gene3D" id="2.40.30.330">
    <property type="entry name" value="Pre-mRNA cleavage complex subunit Clp1, C-terminal domain"/>
    <property type="match status" value="1"/>
</dbReference>
<keyword evidence="2 6" id="KW-0507">mRNA processing</keyword>
<evidence type="ECO:0000313" key="10">
    <source>
        <dbReference type="EMBL" id="KAJ6641427.1"/>
    </source>
</evidence>
<comment type="similarity">
    <text evidence="6">Belongs to the Clp1 family. Clp1 subfamily.</text>
</comment>
<dbReference type="InterPro" id="IPR032324">
    <property type="entry name" value="Clp1_N"/>
</dbReference>
<evidence type="ECO:0000256" key="2">
    <source>
        <dbReference type="ARBA" id="ARBA00022664"/>
    </source>
</evidence>
<sequence>MTTPQKVEEITLGVDSELRFEIESKENVILELKSGFAELYGTELAKGKQYEFHQGAKVAIFTFHGCVLQMKGKPDVSYVAKETPMVQYLNTHTALEQLRTNAEEKSTRGPIVMIVGPQDVGKSTLCRLLLNYAVRMGRRPIYVDIDVGQGSISCPGTIGALLVERPATIEEGFSQQAPLVYNFGHVSPGDNNKLYQILVSKLAEVSLERLETNKKGKSSGMIINTCGWVKSDGYRHLLHAAEAFEVCAIFVLDQERLYNELLRDMPRFVQVVYLPKSGGVVERPKQLRMESRDNRIREYFYGLRSPLYPHSFDIKWCDVQIYKIGAPALPDSCMPLGMKTEDNMTKLVTIQPSVALLHHILAVLAEGSLDDIIRTNVLGFICVTNVDNERQTLTVLSPQPRPLPNTILLLSEIQFMDSH</sequence>
<comment type="function">
    <text evidence="6">Required for endonucleolytic cleavage during polyadenylation-dependent pre-mRNA 3'-end formation.</text>
</comment>
<feature type="binding site" evidence="6">
    <location>
        <position position="17"/>
    </location>
    <ligand>
        <name>ATP</name>
        <dbReference type="ChEBI" id="CHEBI:30616"/>
    </ligand>
</feature>
<gene>
    <name evidence="10" type="primary">cbc</name>
    <name evidence="10" type="ORF">Bhyg_06366</name>
</gene>
<dbReference type="GO" id="GO:0051731">
    <property type="term" value="F:polynucleotide 5'-hydroxyl-kinase activity"/>
    <property type="evidence" value="ECO:0007669"/>
    <property type="project" value="InterPro"/>
</dbReference>
<organism evidence="10 11">
    <name type="scientific">Pseudolycoriella hygida</name>
    <dbReference type="NCBI Taxonomy" id="35572"/>
    <lineage>
        <taxon>Eukaryota</taxon>
        <taxon>Metazoa</taxon>
        <taxon>Ecdysozoa</taxon>
        <taxon>Arthropoda</taxon>
        <taxon>Hexapoda</taxon>
        <taxon>Insecta</taxon>
        <taxon>Pterygota</taxon>
        <taxon>Neoptera</taxon>
        <taxon>Endopterygota</taxon>
        <taxon>Diptera</taxon>
        <taxon>Nematocera</taxon>
        <taxon>Sciaroidea</taxon>
        <taxon>Sciaridae</taxon>
        <taxon>Pseudolycoriella</taxon>
    </lineage>
</organism>
<dbReference type="OrthoDB" id="258143at2759"/>
<name>A0A9Q0S0X2_9DIPT</name>
<dbReference type="InterPro" id="IPR032319">
    <property type="entry name" value="CLP1_P"/>
</dbReference>
<evidence type="ECO:0000256" key="5">
    <source>
        <dbReference type="ARBA" id="ARBA00023242"/>
    </source>
</evidence>
<evidence type="ECO:0000256" key="1">
    <source>
        <dbReference type="ARBA" id="ARBA00004123"/>
    </source>
</evidence>
<dbReference type="InterPro" id="IPR038238">
    <property type="entry name" value="Clp1_C_sf"/>
</dbReference>
<dbReference type="CDD" id="cd01983">
    <property type="entry name" value="SIMIBI"/>
    <property type="match status" value="1"/>
</dbReference>
<dbReference type="InterPro" id="IPR045116">
    <property type="entry name" value="Clp1/Grc3"/>
</dbReference>
<feature type="domain" description="Clp1 N-terminal" evidence="8">
    <location>
        <begin position="14"/>
        <end position="102"/>
    </location>
</feature>
<dbReference type="EMBL" id="WJQU01000002">
    <property type="protein sequence ID" value="KAJ6641427.1"/>
    <property type="molecule type" value="Genomic_DNA"/>
</dbReference>
<dbReference type="FunFam" id="2.40.30.330:FF:000001">
    <property type="entry name" value="Protein CLP1 homolog"/>
    <property type="match status" value="1"/>
</dbReference>
<feature type="domain" description="Clp1 P-loop" evidence="9">
    <location>
        <begin position="116"/>
        <end position="302"/>
    </location>
</feature>
<keyword evidence="11" id="KW-1185">Reference proteome</keyword>
<reference evidence="10" key="1">
    <citation type="submission" date="2022-07" db="EMBL/GenBank/DDBJ databases">
        <authorList>
            <person name="Trinca V."/>
            <person name="Uliana J.V.C."/>
            <person name="Torres T.T."/>
            <person name="Ward R.J."/>
            <person name="Monesi N."/>
        </authorList>
    </citation>
    <scope>NUCLEOTIDE SEQUENCE</scope>
    <source>
        <strain evidence="10">HSMRA1968</strain>
        <tissue evidence="10">Whole embryos</tissue>
    </source>
</reference>
<dbReference type="SUPFAM" id="SSF52540">
    <property type="entry name" value="P-loop containing nucleoside triphosphate hydrolases"/>
    <property type="match status" value="1"/>
</dbReference>
<dbReference type="Pfam" id="PF16575">
    <property type="entry name" value="CLP1_P"/>
    <property type="match status" value="1"/>
</dbReference>
<dbReference type="InterPro" id="IPR038239">
    <property type="entry name" value="Clp1_N_sf"/>
</dbReference>
<feature type="binding site" evidence="6">
    <location>
        <position position="57"/>
    </location>
    <ligand>
        <name>ATP</name>
        <dbReference type="ChEBI" id="CHEBI:30616"/>
    </ligand>
</feature>
<evidence type="ECO:0000313" key="11">
    <source>
        <dbReference type="Proteomes" id="UP001151699"/>
    </source>
</evidence>
<evidence type="ECO:0000259" key="8">
    <source>
        <dbReference type="Pfam" id="PF16573"/>
    </source>
</evidence>
<dbReference type="FunFam" id="2.60.120.1030:FF:000001">
    <property type="entry name" value="Protein CLP1 homolog 5"/>
    <property type="match status" value="1"/>
</dbReference>
<accession>A0A9Q0S0X2</accession>
<dbReference type="Pfam" id="PF06807">
    <property type="entry name" value="Clp1"/>
    <property type="match status" value="1"/>
</dbReference>
<dbReference type="GO" id="GO:0031124">
    <property type="term" value="P:mRNA 3'-end processing"/>
    <property type="evidence" value="ECO:0007669"/>
    <property type="project" value="UniProtKB-UniRule"/>
</dbReference>